<dbReference type="GO" id="GO:0006281">
    <property type="term" value="P:DNA repair"/>
    <property type="evidence" value="ECO:0007669"/>
    <property type="project" value="UniProtKB-KW"/>
</dbReference>
<evidence type="ECO:0000256" key="1">
    <source>
        <dbReference type="ARBA" id="ARBA00022485"/>
    </source>
</evidence>
<keyword evidence="1" id="KW-0004">4Fe-4S</keyword>
<keyword evidence="3" id="KW-0227">DNA damage</keyword>
<dbReference type="InterPro" id="IPR005122">
    <property type="entry name" value="Uracil-DNA_glycosylase-like"/>
</dbReference>
<evidence type="ECO:0000256" key="5">
    <source>
        <dbReference type="ARBA" id="ARBA00023004"/>
    </source>
</evidence>
<name>A0AAU7E6N1_9BACT</name>
<gene>
    <name evidence="9" type="ORF">AAH949_07155</name>
</gene>
<accession>A0AAU7E6N1</accession>
<keyword evidence="7" id="KW-0234">DNA repair</keyword>
<evidence type="ECO:0000256" key="2">
    <source>
        <dbReference type="ARBA" id="ARBA00022723"/>
    </source>
</evidence>
<proteinExistence type="predicted"/>
<dbReference type="AlphaFoldDB" id="A0AAU7E6N1"/>
<evidence type="ECO:0000256" key="3">
    <source>
        <dbReference type="ARBA" id="ARBA00022763"/>
    </source>
</evidence>
<keyword evidence="4" id="KW-0378">Hydrolase</keyword>
<keyword evidence="6" id="KW-0411">Iron-sulfur</keyword>
<evidence type="ECO:0000256" key="4">
    <source>
        <dbReference type="ARBA" id="ARBA00022801"/>
    </source>
</evidence>
<organism evidence="9">
    <name type="scientific">Campylobacter sp. CCS1377</name>
    <dbReference type="NCBI Taxonomy" id="3158229"/>
    <lineage>
        <taxon>Bacteria</taxon>
        <taxon>Pseudomonadati</taxon>
        <taxon>Campylobacterota</taxon>
        <taxon>Epsilonproteobacteria</taxon>
        <taxon>Campylobacterales</taxon>
        <taxon>Campylobacteraceae</taxon>
        <taxon>Campylobacter</taxon>
    </lineage>
</organism>
<dbReference type="PANTHER" id="PTHR33693:SF1">
    <property type="entry name" value="TYPE-4 URACIL-DNA GLYCOSYLASE"/>
    <property type="match status" value="1"/>
</dbReference>
<evidence type="ECO:0000256" key="6">
    <source>
        <dbReference type="ARBA" id="ARBA00023014"/>
    </source>
</evidence>
<dbReference type="PANTHER" id="PTHR33693">
    <property type="entry name" value="TYPE-5 URACIL-DNA GLYCOSYLASE"/>
    <property type="match status" value="1"/>
</dbReference>
<evidence type="ECO:0000313" key="9">
    <source>
        <dbReference type="EMBL" id="XBJ28861.1"/>
    </source>
</evidence>
<dbReference type="RefSeq" id="WP_348518344.1">
    <property type="nucleotide sequence ID" value="NZ_CP155620.1"/>
</dbReference>
<dbReference type="GO" id="GO:0097506">
    <property type="term" value="F:deaminated base DNA N-glycosylase activity"/>
    <property type="evidence" value="ECO:0007669"/>
    <property type="project" value="UniProtKB-ARBA"/>
</dbReference>
<dbReference type="Pfam" id="PF03167">
    <property type="entry name" value="UDG"/>
    <property type="match status" value="1"/>
</dbReference>
<keyword evidence="2" id="KW-0479">Metal-binding</keyword>
<dbReference type="InterPro" id="IPR051536">
    <property type="entry name" value="UDG_Type-4/5"/>
</dbReference>
<dbReference type="Gene3D" id="3.40.470.10">
    <property type="entry name" value="Uracil-DNA glycosylase-like domain"/>
    <property type="match status" value="1"/>
</dbReference>
<sequence>MNKIKDLYYLRAFGYEFIEQDIYNQTLTNDQKTLYHQVLQCKLCHLSKQKKHAMIEKHIQHKALMIVSDFADKNENESGELLDSKWGEKLKYLLKKYLNLDRKDFYMSYIFKCFNAYKDTSSLQTCIPYWFNEFALVAPKIVLCLGKDTFCHFGFENFTKLRGEIFAFNNSLFMPNFDMDYLVKNPSSEAVFIQDLHKLKGIL</sequence>
<evidence type="ECO:0000259" key="8">
    <source>
        <dbReference type="Pfam" id="PF03167"/>
    </source>
</evidence>
<dbReference type="InterPro" id="IPR036895">
    <property type="entry name" value="Uracil-DNA_glycosylase-like_sf"/>
</dbReference>
<dbReference type="GO" id="GO:0046872">
    <property type="term" value="F:metal ion binding"/>
    <property type="evidence" value="ECO:0007669"/>
    <property type="project" value="UniProtKB-KW"/>
</dbReference>
<dbReference type="SUPFAM" id="SSF52141">
    <property type="entry name" value="Uracil-DNA glycosylase-like"/>
    <property type="match status" value="1"/>
</dbReference>
<evidence type="ECO:0000256" key="7">
    <source>
        <dbReference type="ARBA" id="ARBA00023204"/>
    </source>
</evidence>
<feature type="domain" description="Uracil-DNA glycosylase-like" evidence="8">
    <location>
        <begin position="62"/>
        <end position="186"/>
    </location>
</feature>
<dbReference type="GO" id="GO:0051539">
    <property type="term" value="F:4 iron, 4 sulfur cluster binding"/>
    <property type="evidence" value="ECO:0007669"/>
    <property type="project" value="UniProtKB-KW"/>
</dbReference>
<keyword evidence="5" id="KW-0408">Iron</keyword>
<dbReference type="EMBL" id="CP155620">
    <property type="protein sequence ID" value="XBJ28861.1"/>
    <property type="molecule type" value="Genomic_DNA"/>
</dbReference>
<reference evidence="9" key="1">
    <citation type="submission" date="2024-05" db="EMBL/GenBank/DDBJ databases">
        <title>Campylobacter coli isolated from environmental waters in Slovenia.</title>
        <authorList>
            <person name="Zautner A.E."/>
            <person name="Bunk B."/>
            <person name="Riedel T."/>
            <person name="Sproeer C."/>
        </authorList>
    </citation>
    <scope>NUCLEOTIDE SEQUENCE</scope>
    <source>
        <strain evidence="9">CCS1377</strain>
    </source>
</reference>
<protein>
    <submittedName>
        <fullName evidence="9">Uracil-DNA glycosylase family protein</fullName>
    </submittedName>
</protein>